<gene>
    <name evidence="29" type="ORF">NXF25_013595</name>
</gene>
<evidence type="ECO:0000256" key="13">
    <source>
        <dbReference type="ARBA" id="ARBA00023180"/>
    </source>
</evidence>
<comment type="subcellular location">
    <subcellularLocation>
        <location evidence="2">Lysosome</location>
    </subcellularLocation>
    <subcellularLocation>
        <location evidence="1">Membrane</location>
        <topology evidence="1">Peripheral membrane protein</topology>
    </subcellularLocation>
</comment>
<evidence type="ECO:0000256" key="6">
    <source>
        <dbReference type="ARBA" id="ARBA00022729"/>
    </source>
</evidence>
<dbReference type="CDD" id="cd01903">
    <property type="entry name" value="Ntn_AC_NAAA"/>
    <property type="match status" value="1"/>
</dbReference>
<dbReference type="EC" id="3.5.1.23" evidence="5"/>
<dbReference type="InterPro" id="IPR029055">
    <property type="entry name" value="Ntn_hydrolases_N"/>
</dbReference>
<comment type="caution">
    <text evidence="29">The sequence shown here is derived from an EMBL/GenBank/DDBJ whole genome shotgun (WGS) entry which is preliminary data.</text>
</comment>
<sequence length="412" mass="46032">MEDDMAEGEVINLQPRPDVRAEKGGGVERRRGSQSERRGRPWKTEAIGGCPPRPAAASMAGQGRGGSGFSLALLLGLLLLALPRGGAGGSRSQVAPLRCNVSLDSPPELRWGPVARHFEPVFMRAVLNRIIDSVIPKWVHAIIRPIAEEIEKFIPQPYEGEIRGLSKYFGVNVGDGLLLNLAYEFTAFCTSIVAQDKQGNIYHGRNMDYEFGEYLRKITIDVDFIENGQVKFKGTTFFGYVGLWTGQSPHKFSITGNERDVGYWWENAISAFLARYSPASWLIRTVLSEAENFEEAALMLSKTPIIADVYYIIGGTAPRQGAIITRKRRGPVDIWPLEPLTGAWYRVETNYDHWTNPPPYDDRRTPAIKALNGTGQDHLNLNSLFKVLSTEPVLNPLTIYTTLMRHWSENVK</sequence>
<comment type="catalytic activity">
    <reaction evidence="19">
        <text>an N-(long-chain fatty acyl)ethanolamine + H2O = a long-chain fatty acid + ethanolamine</text>
        <dbReference type="Rhea" id="RHEA:17505"/>
        <dbReference type="ChEBI" id="CHEBI:15377"/>
        <dbReference type="ChEBI" id="CHEBI:15897"/>
        <dbReference type="ChEBI" id="CHEBI:57560"/>
        <dbReference type="ChEBI" id="CHEBI:57603"/>
        <dbReference type="EC" id="3.5.1.60"/>
    </reaction>
    <physiologicalReaction direction="left-to-right" evidence="19">
        <dbReference type="Rhea" id="RHEA:17506"/>
    </physiologicalReaction>
</comment>
<proteinExistence type="inferred from homology"/>
<name>A0AAW1B8U5_CROAD</name>
<evidence type="ECO:0000256" key="3">
    <source>
        <dbReference type="ARBA" id="ARBA00004872"/>
    </source>
</evidence>
<evidence type="ECO:0000256" key="18">
    <source>
        <dbReference type="ARBA" id="ARBA00042519"/>
    </source>
</evidence>
<dbReference type="EMBL" id="JAOTOJ010000007">
    <property type="protein sequence ID" value="KAK9398626.1"/>
    <property type="molecule type" value="Genomic_DNA"/>
</dbReference>
<comment type="catalytic activity">
    <reaction evidence="21">
        <text>N-dodecanoylsphing-4-enine + H2O = dodecanoate + sphing-4-enine</text>
        <dbReference type="Rhea" id="RHEA:41291"/>
        <dbReference type="ChEBI" id="CHEBI:15377"/>
        <dbReference type="ChEBI" id="CHEBI:18262"/>
        <dbReference type="ChEBI" id="CHEBI:57756"/>
        <dbReference type="ChEBI" id="CHEBI:72956"/>
    </reaction>
    <physiologicalReaction direction="left-to-right" evidence="21">
        <dbReference type="Rhea" id="RHEA:41292"/>
    </physiologicalReaction>
</comment>
<dbReference type="Proteomes" id="UP001474421">
    <property type="component" value="Unassembled WGS sequence"/>
</dbReference>
<dbReference type="PANTHER" id="PTHR28583">
    <property type="entry name" value="ACID AMIDASE"/>
    <property type="match status" value="1"/>
</dbReference>
<evidence type="ECO:0000259" key="27">
    <source>
        <dbReference type="Pfam" id="PF02275"/>
    </source>
</evidence>
<evidence type="ECO:0000256" key="2">
    <source>
        <dbReference type="ARBA" id="ARBA00004371"/>
    </source>
</evidence>
<dbReference type="Pfam" id="PF15508">
    <property type="entry name" value="NAAA-beta"/>
    <property type="match status" value="1"/>
</dbReference>
<evidence type="ECO:0000256" key="12">
    <source>
        <dbReference type="ARBA" id="ARBA00023145"/>
    </source>
</evidence>
<evidence type="ECO:0000256" key="24">
    <source>
        <dbReference type="ARBA" id="ARBA00048323"/>
    </source>
</evidence>
<evidence type="ECO:0000256" key="23">
    <source>
        <dbReference type="ARBA" id="ARBA00048217"/>
    </source>
</evidence>
<dbReference type="InterPro" id="IPR029130">
    <property type="entry name" value="Acid_ceramidase_N"/>
</dbReference>
<feature type="compositionally biased region" description="Basic and acidic residues" evidence="26">
    <location>
        <begin position="17"/>
        <end position="43"/>
    </location>
</feature>
<dbReference type="EC" id="3.5.1.60" evidence="16"/>
<evidence type="ECO:0000259" key="28">
    <source>
        <dbReference type="Pfam" id="PF15508"/>
    </source>
</evidence>
<comment type="subunit">
    <text evidence="15">Heterodimer of an alpha and a beta subunit, produced by autocatalytic cleavage.</text>
</comment>
<dbReference type="FunFam" id="3.60.60.10:FF:000003">
    <property type="entry name" value="N-acylethanolamine-hydrolyzing acid amidase"/>
    <property type="match status" value="1"/>
</dbReference>
<keyword evidence="6" id="KW-0732">Signal</keyword>
<keyword evidence="14" id="KW-0458">Lysosome</keyword>
<evidence type="ECO:0000256" key="11">
    <source>
        <dbReference type="ARBA" id="ARBA00023136"/>
    </source>
</evidence>
<dbReference type="AlphaFoldDB" id="A0AAW1B8U5"/>
<comment type="catalytic activity">
    <reaction evidence="20">
        <text>N-dodecanoylethanolamine + H2O = dodecanoate + ethanolamine</text>
        <dbReference type="Rhea" id="RHEA:45456"/>
        <dbReference type="ChEBI" id="CHEBI:15377"/>
        <dbReference type="ChEBI" id="CHEBI:18262"/>
        <dbReference type="ChEBI" id="CHEBI:57603"/>
        <dbReference type="ChEBI" id="CHEBI:85263"/>
    </reaction>
    <physiologicalReaction direction="left-to-right" evidence="20">
        <dbReference type="Rhea" id="RHEA:45457"/>
    </physiologicalReaction>
</comment>
<dbReference type="GO" id="GO:0005764">
    <property type="term" value="C:lysosome"/>
    <property type="evidence" value="ECO:0007669"/>
    <property type="project" value="UniProtKB-SubCell"/>
</dbReference>
<evidence type="ECO:0000256" key="5">
    <source>
        <dbReference type="ARBA" id="ARBA00011891"/>
    </source>
</evidence>
<protein>
    <recommendedName>
        <fullName evidence="17">N-acylethanolamine-hydrolyzing acid amidase</fullName>
        <ecNumber evidence="5">3.5.1.23</ecNumber>
        <ecNumber evidence="16">3.5.1.60</ecNumber>
    </recommendedName>
    <alternativeName>
        <fullName evidence="18">Acylsphingosine deacylase NAAA</fullName>
    </alternativeName>
</protein>
<comment type="catalytic activity">
    <reaction evidence="25">
        <text>N-tetradecanoylethanolamine + H2O = tetradecanoate + ethanolamine</text>
        <dbReference type="Rhea" id="RHEA:45452"/>
        <dbReference type="ChEBI" id="CHEBI:15377"/>
        <dbReference type="ChEBI" id="CHEBI:30807"/>
        <dbReference type="ChEBI" id="CHEBI:57603"/>
        <dbReference type="ChEBI" id="CHEBI:85262"/>
    </reaction>
    <physiologicalReaction direction="left-to-right" evidence="25">
        <dbReference type="Rhea" id="RHEA:45453"/>
    </physiologicalReaction>
</comment>
<dbReference type="GO" id="GO:0017040">
    <property type="term" value="F:N-acylsphingosine amidohydrolase activity"/>
    <property type="evidence" value="ECO:0007669"/>
    <property type="project" value="UniProtKB-EC"/>
</dbReference>
<keyword evidence="7" id="KW-0378">Hydrolase</keyword>
<comment type="similarity">
    <text evidence="4">Belongs to the acid ceramidase family.</text>
</comment>
<evidence type="ECO:0000313" key="30">
    <source>
        <dbReference type="Proteomes" id="UP001474421"/>
    </source>
</evidence>
<accession>A0AAW1B8U5</accession>
<keyword evidence="11" id="KW-0472">Membrane</keyword>
<reference evidence="29 30" key="1">
    <citation type="journal article" date="2024" name="Proc. Natl. Acad. Sci. U.S.A.">
        <title>The genetic regulatory architecture and epigenomic basis for age-related changes in rattlesnake venom.</title>
        <authorList>
            <person name="Hogan M.P."/>
            <person name="Holding M.L."/>
            <person name="Nystrom G.S."/>
            <person name="Colston T.J."/>
            <person name="Bartlett D.A."/>
            <person name="Mason A.J."/>
            <person name="Ellsworth S.A."/>
            <person name="Rautsaw R.M."/>
            <person name="Lawrence K.C."/>
            <person name="Strickland J.L."/>
            <person name="He B."/>
            <person name="Fraser P."/>
            <person name="Margres M.J."/>
            <person name="Gilbert D.M."/>
            <person name="Gibbs H.L."/>
            <person name="Parkinson C.L."/>
            <person name="Rokyta D.R."/>
        </authorList>
    </citation>
    <scope>NUCLEOTIDE SEQUENCE [LARGE SCALE GENOMIC DNA]</scope>
    <source>
        <strain evidence="29">DRR0105</strain>
    </source>
</reference>
<evidence type="ECO:0000256" key="21">
    <source>
        <dbReference type="ARBA" id="ARBA00047993"/>
    </source>
</evidence>
<evidence type="ECO:0000256" key="26">
    <source>
        <dbReference type="SAM" id="MobiDB-lite"/>
    </source>
</evidence>
<keyword evidence="9" id="KW-0442">Lipid degradation</keyword>
<keyword evidence="13" id="KW-0325">Glycoprotein</keyword>
<evidence type="ECO:0000256" key="17">
    <source>
        <dbReference type="ARBA" id="ARBA00040404"/>
    </source>
</evidence>
<feature type="domain" description="Choloylglycine hydrolase/NAAA C-terminal" evidence="27">
    <location>
        <begin position="189"/>
        <end position="355"/>
    </location>
</feature>
<keyword evidence="8" id="KW-0276">Fatty acid metabolism</keyword>
<evidence type="ECO:0000313" key="29">
    <source>
        <dbReference type="EMBL" id="KAK9398626.1"/>
    </source>
</evidence>
<comment type="catalytic activity">
    <reaction evidence="22">
        <text>N-hexadecanoylethanolamine + H2O = ethanolamine + hexadecanoate</text>
        <dbReference type="Rhea" id="RHEA:45064"/>
        <dbReference type="ChEBI" id="CHEBI:7896"/>
        <dbReference type="ChEBI" id="CHEBI:15377"/>
        <dbReference type="ChEBI" id="CHEBI:57603"/>
        <dbReference type="ChEBI" id="CHEBI:71464"/>
    </reaction>
    <physiologicalReaction direction="left-to-right" evidence="22">
        <dbReference type="Rhea" id="RHEA:45065"/>
    </physiologicalReaction>
</comment>
<feature type="region of interest" description="Disordered" evidence="26">
    <location>
        <begin position="1"/>
        <end position="61"/>
    </location>
</feature>
<dbReference type="GO" id="GO:0016020">
    <property type="term" value="C:membrane"/>
    <property type="evidence" value="ECO:0007669"/>
    <property type="project" value="UniProtKB-SubCell"/>
</dbReference>
<dbReference type="Gene3D" id="3.60.60.10">
    <property type="entry name" value="Penicillin V Acylase, Chain A"/>
    <property type="match status" value="1"/>
</dbReference>
<keyword evidence="10" id="KW-0443">Lipid metabolism</keyword>
<evidence type="ECO:0000256" key="25">
    <source>
        <dbReference type="ARBA" id="ARBA00048716"/>
    </source>
</evidence>
<feature type="domain" description="Acid ceramidase N-terminal" evidence="28">
    <location>
        <begin position="98"/>
        <end position="153"/>
    </location>
</feature>
<dbReference type="GO" id="GO:0016042">
    <property type="term" value="P:lipid catabolic process"/>
    <property type="evidence" value="ECO:0007669"/>
    <property type="project" value="UniProtKB-KW"/>
</dbReference>
<evidence type="ECO:0000256" key="8">
    <source>
        <dbReference type="ARBA" id="ARBA00022832"/>
    </source>
</evidence>
<evidence type="ECO:0000256" key="1">
    <source>
        <dbReference type="ARBA" id="ARBA00004170"/>
    </source>
</evidence>
<dbReference type="InterPro" id="IPR029132">
    <property type="entry name" value="CBAH/NAAA_C"/>
</dbReference>
<evidence type="ECO:0000256" key="22">
    <source>
        <dbReference type="ARBA" id="ARBA00048166"/>
    </source>
</evidence>
<dbReference type="GO" id="GO:0006631">
    <property type="term" value="P:fatty acid metabolic process"/>
    <property type="evidence" value="ECO:0007669"/>
    <property type="project" value="UniProtKB-KW"/>
</dbReference>
<dbReference type="Pfam" id="PF02275">
    <property type="entry name" value="CBAH"/>
    <property type="match status" value="1"/>
</dbReference>
<evidence type="ECO:0000256" key="20">
    <source>
        <dbReference type="ARBA" id="ARBA00047719"/>
    </source>
</evidence>
<dbReference type="PANTHER" id="PTHR28583:SF4">
    <property type="entry name" value="N-ACYLETHANOLAMINE-HYDROLYZING ACID AMIDASE"/>
    <property type="match status" value="1"/>
</dbReference>
<comment type="catalytic activity">
    <reaction evidence="23">
        <text>N-hexadecanoylsphing-4-enine + H2O = sphing-4-enine + hexadecanoate</text>
        <dbReference type="Rhea" id="RHEA:38891"/>
        <dbReference type="ChEBI" id="CHEBI:7896"/>
        <dbReference type="ChEBI" id="CHEBI:15377"/>
        <dbReference type="ChEBI" id="CHEBI:57756"/>
        <dbReference type="ChEBI" id="CHEBI:72959"/>
    </reaction>
    <physiologicalReaction direction="left-to-right" evidence="23">
        <dbReference type="Rhea" id="RHEA:38892"/>
    </physiologicalReaction>
</comment>
<dbReference type="GO" id="GO:0047412">
    <property type="term" value="F:N-(long-chain-acyl)ethanolamine deacylase activity"/>
    <property type="evidence" value="ECO:0007669"/>
    <property type="project" value="UniProtKB-EC"/>
</dbReference>
<evidence type="ECO:0000256" key="10">
    <source>
        <dbReference type="ARBA" id="ARBA00023098"/>
    </source>
</evidence>
<comment type="catalytic activity">
    <reaction evidence="24">
        <text>an N-acylsphing-4-enine + H2O = sphing-4-enine + a fatty acid</text>
        <dbReference type="Rhea" id="RHEA:20856"/>
        <dbReference type="ChEBI" id="CHEBI:15377"/>
        <dbReference type="ChEBI" id="CHEBI:28868"/>
        <dbReference type="ChEBI" id="CHEBI:52639"/>
        <dbReference type="ChEBI" id="CHEBI:57756"/>
        <dbReference type="EC" id="3.5.1.23"/>
    </reaction>
    <physiologicalReaction direction="left-to-right" evidence="24">
        <dbReference type="Rhea" id="RHEA:20857"/>
    </physiologicalReaction>
</comment>
<organism evidence="29 30">
    <name type="scientific">Crotalus adamanteus</name>
    <name type="common">Eastern diamondback rattlesnake</name>
    <dbReference type="NCBI Taxonomy" id="8729"/>
    <lineage>
        <taxon>Eukaryota</taxon>
        <taxon>Metazoa</taxon>
        <taxon>Chordata</taxon>
        <taxon>Craniata</taxon>
        <taxon>Vertebrata</taxon>
        <taxon>Euteleostomi</taxon>
        <taxon>Lepidosauria</taxon>
        <taxon>Squamata</taxon>
        <taxon>Bifurcata</taxon>
        <taxon>Unidentata</taxon>
        <taxon>Episquamata</taxon>
        <taxon>Toxicofera</taxon>
        <taxon>Serpentes</taxon>
        <taxon>Colubroidea</taxon>
        <taxon>Viperidae</taxon>
        <taxon>Crotalinae</taxon>
        <taxon>Crotalus</taxon>
    </lineage>
</organism>
<keyword evidence="30" id="KW-1185">Reference proteome</keyword>
<evidence type="ECO:0000256" key="9">
    <source>
        <dbReference type="ARBA" id="ARBA00022963"/>
    </source>
</evidence>
<comment type="pathway">
    <text evidence="3">Lipid metabolism; fatty acid metabolism.</text>
</comment>
<evidence type="ECO:0000256" key="19">
    <source>
        <dbReference type="ARBA" id="ARBA00047347"/>
    </source>
</evidence>
<evidence type="ECO:0000256" key="15">
    <source>
        <dbReference type="ARBA" id="ARBA00038527"/>
    </source>
</evidence>
<evidence type="ECO:0000256" key="7">
    <source>
        <dbReference type="ARBA" id="ARBA00022801"/>
    </source>
</evidence>
<evidence type="ECO:0000256" key="16">
    <source>
        <dbReference type="ARBA" id="ARBA00039046"/>
    </source>
</evidence>
<evidence type="ECO:0000256" key="14">
    <source>
        <dbReference type="ARBA" id="ARBA00023228"/>
    </source>
</evidence>
<dbReference type="SUPFAM" id="SSF56235">
    <property type="entry name" value="N-terminal nucleophile aminohydrolases (Ntn hydrolases)"/>
    <property type="match status" value="1"/>
</dbReference>
<keyword evidence="12" id="KW-0865">Zymogen</keyword>
<evidence type="ECO:0000256" key="4">
    <source>
        <dbReference type="ARBA" id="ARBA00005730"/>
    </source>
</evidence>